<accession>Q1MY49</accession>
<dbReference type="PANTHER" id="PTHR13693:SF3">
    <property type="entry name" value="LD36009P"/>
    <property type="match status" value="1"/>
</dbReference>
<dbReference type="RefSeq" id="WP_007018647.1">
    <property type="nucleotide sequence ID" value="NZ_CH724117.1"/>
</dbReference>
<dbReference type="GO" id="GO:0016740">
    <property type="term" value="F:transferase activity"/>
    <property type="evidence" value="ECO:0007669"/>
    <property type="project" value="UniProtKB-KW"/>
</dbReference>
<dbReference type="InterPro" id="IPR015424">
    <property type="entry name" value="PyrdxlP-dep_Trfase"/>
</dbReference>
<dbReference type="Gene3D" id="3.40.640.10">
    <property type="entry name" value="Type I PLP-dependent aspartate aminotransferase-like (Major domain)"/>
    <property type="match status" value="1"/>
</dbReference>
<dbReference type="GO" id="GO:0030170">
    <property type="term" value="F:pyridoxal phosphate binding"/>
    <property type="evidence" value="ECO:0007669"/>
    <property type="project" value="InterPro"/>
</dbReference>
<dbReference type="InterPro" id="IPR004839">
    <property type="entry name" value="Aminotransferase_I/II_large"/>
</dbReference>
<evidence type="ECO:0000259" key="5">
    <source>
        <dbReference type="Pfam" id="PF00155"/>
    </source>
</evidence>
<dbReference type="PROSITE" id="PS00599">
    <property type="entry name" value="AA_TRANSFER_CLASS_2"/>
    <property type="match status" value="1"/>
</dbReference>
<dbReference type="PANTHER" id="PTHR13693">
    <property type="entry name" value="CLASS II AMINOTRANSFERASE/8-AMINO-7-OXONONANOATE SYNTHASE"/>
    <property type="match status" value="1"/>
</dbReference>
<keyword evidence="2" id="KW-0808">Transferase</keyword>
<dbReference type="OrthoDB" id="9807157at2"/>
<dbReference type="SUPFAM" id="SSF53383">
    <property type="entry name" value="PLP-dependent transferases"/>
    <property type="match status" value="1"/>
</dbReference>
<dbReference type="Proteomes" id="UP000004263">
    <property type="component" value="Unassembled WGS sequence"/>
</dbReference>
<dbReference type="EMBL" id="AAQH01000029">
    <property type="protein sequence ID" value="EAT10911.1"/>
    <property type="molecule type" value="Genomic_DNA"/>
</dbReference>
<gene>
    <name evidence="6" type="ORF">RED65_12710</name>
</gene>
<dbReference type="Pfam" id="PF00155">
    <property type="entry name" value="Aminotran_1_2"/>
    <property type="match status" value="1"/>
</dbReference>
<feature type="domain" description="Aminotransferase class I/classII large" evidence="5">
    <location>
        <begin position="69"/>
        <end position="408"/>
    </location>
</feature>
<sequence length="418" mass="46373">MEELATENSVQESLANRYKLINNKTSNDPFQKAYDFDSIDLMRQANCYAYYQTIDQNEGPEAIVNGKTCTMLGSNNYLGLTIEPRVRQAAIDAIAQFGTSLTGSRLLNGTHALHEKLEEELAKFLNKEAALVFTTGYQANIGITTALVGKNDYLILDKFNHASITDGADLAKGKTVYYQHNDMNDLERVLQSIPEEHGKVIMVDGVFSMEGDLADLPNINRLAKKYSARLVVDDAHGVGVIGEAGRGTANYFGLEDDVDLIAGTFSKALASIGGFVAGDRKVIESIKHFGRSILFSASLPPASVAAALESLRIMQQEPQRVDRLNKNAQYMREQLRTRGFNIGHTETPIIPIIVGEDIKALTLWRELLKEGVYVNAVIYPAVARNQALLRTSYTSEHSREQLDRALEILQKMKNSYQF</sequence>
<dbReference type="AlphaFoldDB" id="Q1MY49"/>
<reference evidence="6 7" key="1">
    <citation type="submission" date="2006-03" db="EMBL/GenBank/DDBJ databases">
        <authorList>
            <person name="Pinhassi J."/>
            <person name="Pedros-Alio C."/>
            <person name="Ferriera S."/>
            <person name="Johnson J."/>
            <person name="Kravitz S."/>
            <person name="Halpern A."/>
            <person name="Remington K."/>
            <person name="Beeson K."/>
            <person name="Tran B."/>
            <person name="Rogers Y.-H."/>
            <person name="Friedman R."/>
            <person name="Venter J.C."/>
        </authorList>
    </citation>
    <scope>NUCLEOTIDE SEQUENCE [LARGE SCALE GENOMIC DNA]</scope>
    <source>
        <strain evidence="6 7">RED65</strain>
    </source>
</reference>
<dbReference type="InterPro" id="IPR015422">
    <property type="entry name" value="PyrdxlP-dep_Trfase_small"/>
</dbReference>
<evidence type="ECO:0000256" key="1">
    <source>
        <dbReference type="ARBA" id="ARBA00001933"/>
    </source>
</evidence>
<dbReference type="Gene3D" id="3.90.1150.10">
    <property type="entry name" value="Aspartate Aminotransferase, domain 1"/>
    <property type="match status" value="1"/>
</dbReference>
<keyword evidence="7" id="KW-1185">Reference proteome</keyword>
<evidence type="ECO:0000313" key="7">
    <source>
        <dbReference type="Proteomes" id="UP000004263"/>
    </source>
</evidence>
<comment type="similarity">
    <text evidence="4">Belongs to the class-II pyridoxal-phosphate-dependent aminotransferase family.</text>
</comment>
<proteinExistence type="inferred from homology"/>
<dbReference type="InterPro" id="IPR001917">
    <property type="entry name" value="Aminotrans_II_pyridoxalP_BS"/>
</dbReference>
<dbReference type="CDD" id="cd06454">
    <property type="entry name" value="KBL_like"/>
    <property type="match status" value="1"/>
</dbReference>
<evidence type="ECO:0000256" key="2">
    <source>
        <dbReference type="ARBA" id="ARBA00022679"/>
    </source>
</evidence>
<keyword evidence="3 4" id="KW-0663">Pyridoxal phosphate</keyword>
<comment type="cofactor">
    <cofactor evidence="1 4">
        <name>pyridoxal 5'-phosphate</name>
        <dbReference type="ChEBI" id="CHEBI:597326"/>
    </cofactor>
</comment>
<organism evidence="6 7">
    <name type="scientific">Bermanella marisrubri</name>
    <dbReference type="NCBI Taxonomy" id="207949"/>
    <lineage>
        <taxon>Bacteria</taxon>
        <taxon>Pseudomonadati</taxon>
        <taxon>Pseudomonadota</taxon>
        <taxon>Gammaproteobacteria</taxon>
        <taxon>Oceanospirillales</taxon>
        <taxon>Oceanospirillaceae</taxon>
        <taxon>Bermanella</taxon>
    </lineage>
</organism>
<comment type="caution">
    <text evidence="6">The sequence shown here is derived from an EMBL/GenBank/DDBJ whole genome shotgun (WGS) entry which is preliminary data.</text>
</comment>
<protein>
    <submittedName>
        <fullName evidence="6">8-amino-7-oxononanoate synthase</fullName>
    </submittedName>
</protein>
<dbReference type="InterPro" id="IPR015421">
    <property type="entry name" value="PyrdxlP-dep_Trfase_major"/>
</dbReference>
<dbReference type="InterPro" id="IPR050087">
    <property type="entry name" value="AON_synthase_class-II"/>
</dbReference>
<dbReference type="STRING" id="207949.RED65_12710"/>
<evidence type="ECO:0000256" key="4">
    <source>
        <dbReference type="RuleBase" id="RU003693"/>
    </source>
</evidence>
<dbReference type="HOGENOM" id="CLU_015846_11_0_6"/>
<evidence type="ECO:0000313" key="6">
    <source>
        <dbReference type="EMBL" id="EAT10911.1"/>
    </source>
</evidence>
<name>Q1MY49_9GAMM</name>
<evidence type="ECO:0000256" key="3">
    <source>
        <dbReference type="ARBA" id="ARBA00022898"/>
    </source>
</evidence>